<protein>
    <submittedName>
        <fullName evidence="1">Uncharacterized protein</fullName>
    </submittedName>
</protein>
<keyword evidence="2" id="KW-1185">Reference proteome</keyword>
<reference evidence="2" key="1">
    <citation type="submission" date="2016-06" db="EMBL/GenBank/DDBJ databases">
        <title>Parallel loss of symbiosis genes in relatives of nitrogen-fixing non-legume Parasponia.</title>
        <authorList>
            <person name="Van Velzen R."/>
            <person name="Holmer R."/>
            <person name="Bu F."/>
            <person name="Rutten L."/>
            <person name="Van Zeijl A."/>
            <person name="Liu W."/>
            <person name="Santuari L."/>
            <person name="Cao Q."/>
            <person name="Sharma T."/>
            <person name="Shen D."/>
            <person name="Roswanjaya Y."/>
            <person name="Wardhani T."/>
            <person name="Kalhor M.S."/>
            <person name="Jansen J."/>
            <person name="Van den Hoogen J."/>
            <person name="Gungor B."/>
            <person name="Hartog M."/>
            <person name="Hontelez J."/>
            <person name="Verver J."/>
            <person name="Yang W.-C."/>
            <person name="Schijlen E."/>
            <person name="Repin R."/>
            <person name="Schilthuizen M."/>
            <person name="Schranz E."/>
            <person name="Heidstra R."/>
            <person name="Miyata K."/>
            <person name="Fedorova E."/>
            <person name="Kohlen W."/>
            <person name="Bisseling T."/>
            <person name="Smit S."/>
            <person name="Geurts R."/>
        </authorList>
    </citation>
    <scope>NUCLEOTIDE SEQUENCE [LARGE SCALE GENOMIC DNA]</scope>
    <source>
        <strain evidence="2">cv. WU1-14</strain>
    </source>
</reference>
<gene>
    <name evidence="1" type="ORF">PanWU01x14_274270</name>
</gene>
<evidence type="ECO:0000313" key="2">
    <source>
        <dbReference type="Proteomes" id="UP000237105"/>
    </source>
</evidence>
<name>A0A2P5B3N1_PARAD</name>
<comment type="caution">
    <text evidence="1">The sequence shown here is derived from an EMBL/GenBank/DDBJ whole genome shotgun (WGS) entry which is preliminary data.</text>
</comment>
<organism evidence="1 2">
    <name type="scientific">Parasponia andersonii</name>
    <name type="common">Sponia andersonii</name>
    <dbReference type="NCBI Taxonomy" id="3476"/>
    <lineage>
        <taxon>Eukaryota</taxon>
        <taxon>Viridiplantae</taxon>
        <taxon>Streptophyta</taxon>
        <taxon>Embryophyta</taxon>
        <taxon>Tracheophyta</taxon>
        <taxon>Spermatophyta</taxon>
        <taxon>Magnoliopsida</taxon>
        <taxon>eudicotyledons</taxon>
        <taxon>Gunneridae</taxon>
        <taxon>Pentapetalae</taxon>
        <taxon>rosids</taxon>
        <taxon>fabids</taxon>
        <taxon>Rosales</taxon>
        <taxon>Cannabaceae</taxon>
        <taxon>Parasponia</taxon>
    </lineage>
</organism>
<dbReference type="AlphaFoldDB" id="A0A2P5B3N1"/>
<sequence length="136" mass="14621">MIITKSTANYTIIDKLHRSLGTLANTTFSKGSPVVITCSSSPPANSLPSISYTGLRIAAPLAPFALAVYYNEEAKITKTGIDGSHIDCSITVALWTMVEIEAPLEIEVGGGIFRLWDGEVILPNRGKRNGQLLVFL</sequence>
<dbReference type="EMBL" id="JXTB01000372">
    <property type="protein sequence ID" value="PON43404.1"/>
    <property type="molecule type" value="Genomic_DNA"/>
</dbReference>
<evidence type="ECO:0000313" key="1">
    <source>
        <dbReference type="EMBL" id="PON43404.1"/>
    </source>
</evidence>
<accession>A0A2P5B3N1</accession>
<proteinExistence type="predicted"/>
<dbReference type="Proteomes" id="UP000237105">
    <property type="component" value="Unassembled WGS sequence"/>
</dbReference>